<organism evidence="2 3">
    <name type="scientific">Tianweitania populi</name>
    <dbReference type="NCBI Taxonomy" id="1607949"/>
    <lineage>
        <taxon>Bacteria</taxon>
        <taxon>Pseudomonadati</taxon>
        <taxon>Pseudomonadota</taxon>
        <taxon>Alphaproteobacteria</taxon>
        <taxon>Hyphomicrobiales</taxon>
        <taxon>Phyllobacteriaceae</taxon>
        <taxon>Tianweitania</taxon>
    </lineage>
</organism>
<feature type="transmembrane region" description="Helical" evidence="1">
    <location>
        <begin position="254"/>
        <end position="271"/>
    </location>
</feature>
<feature type="transmembrane region" description="Helical" evidence="1">
    <location>
        <begin position="184"/>
        <end position="214"/>
    </location>
</feature>
<accession>A0A8J3DMJ9</accession>
<reference evidence="2" key="2">
    <citation type="submission" date="2020-09" db="EMBL/GenBank/DDBJ databases">
        <authorList>
            <person name="Sun Q."/>
            <person name="Kim S."/>
        </authorList>
    </citation>
    <scope>NUCLEOTIDE SEQUENCE</scope>
    <source>
        <strain evidence="2">KCTC 42249</strain>
    </source>
</reference>
<keyword evidence="1" id="KW-0812">Transmembrane</keyword>
<feature type="transmembrane region" description="Helical" evidence="1">
    <location>
        <begin position="351"/>
        <end position="370"/>
    </location>
</feature>
<gene>
    <name evidence="2" type="ORF">GCM10016234_12600</name>
</gene>
<feature type="transmembrane region" description="Helical" evidence="1">
    <location>
        <begin position="220"/>
        <end position="242"/>
    </location>
</feature>
<dbReference type="AlphaFoldDB" id="A0A8J3DMJ9"/>
<evidence type="ECO:0000313" key="3">
    <source>
        <dbReference type="Proteomes" id="UP000630142"/>
    </source>
</evidence>
<proteinExistence type="predicted"/>
<keyword evidence="1" id="KW-0472">Membrane</keyword>
<evidence type="ECO:0000313" key="2">
    <source>
        <dbReference type="EMBL" id="GHD10586.1"/>
    </source>
</evidence>
<feature type="transmembrane region" description="Helical" evidence="1">
    <location>
        <begin position="152"/>
        <end position="172"/>
    </location>
</feature>
<feature type="transmembrane region" description="Helical" evidence="1">
    <location>
        <begin position="321"/>
        <end position="339"/>
    </location>
</feature>
<comment type="caution">
    <text evidence="2">The sequence shown here is derived from an EMBL/GenBank/DDBJ whole genome shotgun (WGS) entry which is preliminary data.</text>
</comment>
<keyword evidence="3" id="KW-1185">Reference proteome</keyword>
<keyword evidence="1" id="KW-1133">Transmembrane helix</keyword>
<evidence type="ECO:0000256" key="1">
    <source>
        <dbReference type="SAM" id="Phobius"/>
    </source>
</evidence>
<dbReference type="RefSeq" id="WP_189502591.1">
    <property type="nucleotide sequence ID" value="NZ_BMZQ01000001.1"/>
</dbReference>
<name>A0A8J3DMJ9_9HYPH</name>
<feature type="transmembrane region" description="Helical" evidence="1">
    <location>
        <begin position="376"/>
        <end position="393"/>
    </location>
</feature>
<feature type="transmembrane region" description="Helical" evidence="1">
    <location>
        <begin position="38"/>
        <end position="58"/>
    </location>
</feature>
<dbReference type="Proteomes" id="UP000630142">
    <property type="component" value="Unassembled WGS sequence"/>
</dbReference>
<sequence length="403" mass="45187">MAVSELQSGGLASRFAGSIVRLGDGLLCAVLTQRVTTLAAAVTFVLFTIALAIVPFWHPEYNWDMAPYLAVALESTIPDPAELHRTVWSMMQAGATEDQFRQLTTANAYNMAQYANPDTFHSQLVFYRVKIAYTMLIRELGPFLGYVQVTQWINTLSVLLIGAAMFAWMRFAGIMQAAFIVIPLMLLGSFLTMAQLAMPDLMGSAVMILGVYFLRSGRDWWAVPLLFLGFLARTDMIIYLFALVLASAAFGGRLAPVLTAFILAVLAYVPVSQAGDHPGWWTHYYFTNVEIQNDMRGFHPAFSVTAYLEGLVRGVTSSFRFHNWLALFMLLIFGWLALLRVGRIPREGVTVVLLAASILGILGKFVVFPLPESRVYFPYMMILVLTLLEFWRPRFDMETRPVR</sequence>
<dbReference type="EMBL" id="BMZQ01000001">
    <property type="protein sequence ID" value="GHD10586.1"/>
    <property type="molecule type" value="Genomic_DNA"/>
</dbReference>
<reference evidence="2" key="1">
    <citation type="journal article" date="2014" name="Int. J. Syst. Evol. Microbiol.">
        <title>Complete genome sequence of Corynebacterium casei LMG S-19264T (=DSM 44701T), isolated from a smear-ripened cheese.</title>
        <authorList>
            <consortium name="US DOE Joint Genome Institute (JGI-PGF)"/>
            <person name="Walter F."/>
            <person name="Albersmeier A."/>
            <person name="Kalinowski J."/>
            <person name="Ruckert C."/>
        </authorList>
    </citation>
    <scope>NUCLEOTIDE SEQUENCE</scope>
    <source>
        <strain evidence="2">KCTC 42249</strain>
    </source>
</reference>
<protein>
    <recommendedName>
        <fullName evidence="4">DUF2029 domain-containing protein</fullName>
    </recommendedName>
</protein>
<evidence type="ECO:0008006" key="4">
    <source>
        <dbReference type="Google" id="ProtNLM"/>
    </source>
</evidence>